<keyword evidence="1" id="KW-0472">Membrane</keyword>
<dbReference type="AlphaFoldDB" id="A0A977XVJ3"/>
<keyword evidence="2" id="KW-0496">Mitochondrion</keyword>
<proteinExistence type="predicted"/>
<evidence type="ECO:0000313" key="2">
    <source>
        <dbReference type="EMBL" id="UXX50292.1"/>
    </source>
</evidence>
<organism evidence="2">
    <name type="scientific">Haemaphysalis yeni</name>
    <dbReference type="NCBI Taxonomy" id="1325873"/>
    <lineage>
        <taxon>Eukaryota</taxon>
        <taxon>Metazoa</taxon>
        <taxon>Ecdysozoa</taxon>
        <taxon>Arthropoda</taxon>
        <taxon>Chelicerata</taxon>
        <taxon>Arachnida</taxon>
        <taxon>Acari</taxon>
        <taxon>Parasitiformes</taxon>
        <taxon>Ixodida</taxon>
        <taxon>Ixodoidea</taxon>
        <taxon>Ixodidae</taxon>
        <taxon>Haemaphysalinae</taxon>
        <taxon>Haemaphysalis</taxon>
    </lineage>
</organism>
<keyword evidence="1" id="KW-1133">Transmembrane helix</keyword>
<accession>A0A977XVJ3</accession>
<protein>
    <submittedName>
        <fullName evidence="2">ATP synthase subunit 8</fullName>
    </submittedName>
</protein>
<keyword evidence="1" id="KW-0812">Transmembrane</keyword>
<name>A0A977XVJ3_9ACAR</name>
<reference evidence="2" key="1">
    <citation type="submission" date="2021-12" db="EMBL/GenBank/DDBJ databases">
        <title>Seventy-eight entire mitochondrial genomes and nuclear rRNA genes provide insight into the phylogeny of the hard ticks, particularly the Haemaphysalis species, Am. (Africaniella) transversale and Robertsicus elaphense.</title>
        <authorList>
            <person name="Kelava S."/>
            <person name="Mans B.J."/>
            <person name="Apanaskevich D.A."/>
            <person name="Shao R."/>
            <person name="Barker D."/>
            <person name="Nakao R."/>
            <person name="Barker S.C."/>
            <person name="Okamoto K."/>
            <person name="Tamada K."/>
            <person name="Ito T."/>
            <person name="Honda T."/>
            <person name="Sato F."/>
            <person name="Torikai H."/>
            <person name="Kawabata H."/>
        </authorList>
    </citation>
    <scope>NUCLEOTIDE SEQUENCE</scope>
</reference>
<geneLocation type="mitochondrion" evidence="2"/>
<evidence type="ECO:0000256" key="1">
    <source>
        <dbReference type="SAM" id="Phobius"/>
    </source>
</evidence>
<sequence length="51" mass="6151">MPQIFPMNWLLITSIIMTLIIMIMTMTFFLKNSKKISSFQIKKINNHSFKW</sequence>
<feature type="transmembrane region" description="Helical" evidence="1">
    <location>
        <begin position="6"/>
        <end position="30"/>
    </location>
</feature>
<dbReference type="EMBL" id="OL741745">
    <property type="protein sequence ID" value="UXX50292.1"/>
    <property type="molecule type" value="Genomic_DNA"/>
</dbReference>
<gene>
    <name evidence="2" type="primary">ATP8</name>
</gene>